<protein>
    <submittedName>
        <fullName evidence="5">MarR family transcriptional regulator</fullName>
    </submittedName>
</protein>
<gene>
    <name evidence="5" type="ORF">DF286_09405</name>
</gene>
<dbReference type="PROSITE" id="PS50995">
    <property type="entry name" value="HTH_MARR_2"/>
    <property type="match status" value="1"/>
</dbReference>
<keyword evidence="2" id="KW-0238">DNA-binding</keyword>
<dbReference type="AlphaFoldDB" id="A0A2U2J417"/>
<dbReference type="GO" id="GO:0003677">
    <property type="term" value="F:DNA binding"/>
    <property type="evidence" value="ECO:0007669"/>
    <property type="project" value="UniProtKB-KW"/>
</dbReference>
<evidence type="ECO:0000313" key="6">
    <source>
        <dbReference type="Proteomes" id="UP000245916"/>
    </source>
</evidence>
<evidence type="ECO:0000313" key="5">
    <source>
        <dbReference type="EMBL" id="PWG03062.1"/>
    </source>
</evidence>
<dbReference type="InterPro" id="IPR036388">
    <property type="entry name" value="WH-like_DNA-bd_sf"/>
</dbReference>
<dbReference type="InterPro" id="IPR000835">
    <property type="entry name" value="HTH_MarR-typ"/>
</dbReference>
<evidence type="ECO:0000256" key="1">
    <source>
        <dbReference type="ARBA" id="ARBA00023015"/>
    </source>
</evidence>
<keyword evidence="1" id="KW-0805">Transcription regulation</keyword>
<dbReference type="EMBL" id="QFFF01000001">
    <property type="protein sequence ID" value="PWG03062.1"/>
    <property type="molecule type" value="Genomic_DNA"/>
</dbReference>
<comment type="caution">
    <text evidence="5">The sequence shown here is derived from an EMBL/GenBank/DDBJ whole genome shotgun (WGS) entry which is preliminary data.</text>
</comment>
<sequence length="131" mass="14687">MLDDNDYRIMAAVRAELRGFAHFTERVVKAAGLTPQQHQVLVALRAAKDGALTIGQLAETLLLQPHSVSGLADRLEALELVERVRNEDDRRSVSLRLTPKARDIMASLSTTHRDELRRIRPLLISLLSQLD</sequence>
<evidence type="ECO:0000259" key="4">
    <source>
        <dbReference type="PROSITE" id="PS50995"/>
    </source>
</evidence>
<dbReference type="Proteomes" id="UP000245916">
    <property type="component" value="Unassembled WGS sequence"/>
</dbReference>
<evidence type="ECO:0000256" key="2">
    <source>
        <dbReference type="ARBA" id="ARBA00023125"/>
    </source>
</evidence>
<name>A0A2U2J417_9SPHN</name>
<dbReference type="GO" id="GO:0006950">
    <property type="term" value="P:response to stress"/>
    <property type="evidence" value="ECO:0007669"/>
    <property type="project" value="TreeGrafter"/>
</dbReference>
<dbReference type="PROSITE" id="PS01117">
    <property type="entry name" value="HTH_MARR_1"/>
    <property type="match status" value="1"/>
</dbReference>
<proteinExistence type="predicted"/>
<accession>A0A2U2J417</accession>
<dbReference type="InterPro" id="IPR036390">
    <property type="entry name" value="WH_DNA-bd_sf"/>
</dbReference>
<dbReference type="SMART" id="SM00347">
    <property type="entry name" value="HTH_MARR"/>
    <property type="match status" value="1"/>
</dbReference>
<dbReference type="PANTHER" id="PTHR33164:SF43">
    <property type="entry name" value="HTH-TYPE TRANSCRIPTIONAL REPRESSOR YETL"/>
    <property type="match status" value="1"/>
</dbReference>
<reference evidence="5 6" key="1">
    <citation type="submission" date="2018-05" db="EMBL/GenBank/DDBJ databases">
        <title>Genome of Sphingosinicella humi QZX222.</title>
        <authorList>
            <person name="Qiao Z."/>
            <person name="Wang G."/>
        </authorList>
    </citation>
    <scope>NUCLEOTIDE SEQUENCE [LARGE SCALE GENOMIC DNA]</scope>
    <source>
        <strain evidence="5 6">QZX222</strain>
    </source>
</reference>
<dbReference type="GO" id="GO:0003700">
    <property type="term" value="F:DNA-binding transcription factor activity"/>
    <property type="evidence" value="ECO:0007669"/>
    <property type="project" value="InterPro"/>
</dbReference>
<keyword evidence="3" id="KW-0804">Transcription</keyword>
<feature type="domain" description="HTH marR-type" evidence="4">
    <location>
        <begin position="3"/>
        <end position="131"/>
    </location>
</feature>
<evidence type="ECO:0000256" key="3">
    <source>
        <dbReference type="ARBA" id="ARBA00023163"/>
    </source>
</evidence>
<organism evidence="5 6">
    <name type="scientific">Allosphingosinicella humi</name>
    <dbReference type="NCBI Taxonomy" id="2068657"/>
    <lineage>
        <taxon>Bacteria</taxon>
        <taxon>Pseudomonadati</taxon>
        <taxon>Pseudomonadota</taxon>
        <taxon>Alphaproteobacteria</taxon>
        <taxon>Sphingomonadales</taxon>
        <taxon>Sphingomonadaceae</taxon>
        <taxon>Allosphingosinicella</taxon>
    </lineage>
</organism>
<dbReference type="SUPFAM" id="SSF46785">
    <property type="entry name" value="Winged helix' DNA-binding domain"/>
    <property type="match status" value="1"/>
</dbReference>
<keyword evidence="6" id="KW-1185">Reference proteome</keyword>
<dbReference type="Pfam" id="PF12802">
    <property type="entry name" value="MarR_2"/>
    <property type="match status" value="1"/>
</dbReference>
<dbReference type="Gene3D" id="1.10.10.10">
    <property type="entry name" value="Winged helix-like DNA-binding domain superfamily/Winged helix DNA-binding domain"/>
    <property type="match status" value="1"/>
</dbReference>
<dbReference type="RefSeq" id="WP_109271200.1">
    <property type="nucleotide sequence ID" value="NZ_QFFF01000001.1"/>
</dbReference>
<dbReference type="PANTHER" id="PTHR33164">
    <property type="entry name" value="TRANSCRIPTIONAL REGULATOR, MARR FAMILY"/>
    <property type="match status" value="1"/>
</dbReference>
<dbReference type="InterPro" id="IPR039422">
    <property type="entry name" value="MarR/SlyA-like"/>
</dbReference>
<dbReference type="InterPro" id="IPR023187">
    <property type="entry name" value="Tscrpt_reg_MarR-type_CS"/>
</dbReference>
<dbReference type="OrthoDB" id="9807800at2"/>